<proteinExistence type="predicted"/>
<name>A0A3N0VJX6_9GAMM</name>
<evidence type="ECO:0000313" key="3">
    <source>
        <dbReference type="Proteomes" id="UP000282106"/>
    </source>
</evidence>
<dbReference type="EMBL" id="RJVO01000001">
    <property type="protein sequence ID" value="ROH93063.1"/>
    <property type="molecule type" value="Genomic_DNA"/>
</dbReference>
<organism evidence="2 3">
    <name type="scientific">Stagnimonas aquatica</name>
    <dbReference type="NCBI Taxonomy" id="2689987"/>
    <lineage>
        <taxon>Bacteria</taxon>
        <taxon>Pseudomonadati</taxon>
        <taxon>Pseudomonadota</taxon>
        <taxon>Gammaproteobacteria</taxon>
        <taxon>Nevskiales</taxon>
        <taxon>Nevskiaceae</taxon>
        <taxon>Stagnimonas</taxon>
    </lineage>
</organism>
<keyword evidence="3" id="KW-1185">Reference proteome</keyword>
<protein>
    <recommendedName>
        <fullName evidence="4">DUF3619 family protein</fullName>
    </recommendedName>
</protein>
<evidence type="ECO:0008006" key="4">
    <source>
        <dbReference type="Google" id="ProtNLM"/>
    </source>
</evidence>
<evidence type="ECO:0000313" key="2">
    <source>
        <dbReference type="EMBL" id="ROH93063.1"/>
    </source>
</evidence>
<feature type="transmembrane region" description="Helical" evidence="1">
    <location>
        <begin position="55"/>
        <end position="76"/>
    </location>
</feature>
<dbReference type="AlphaFoldDB" id="A0A3N0VJX6"/>
<dbReference type="Proteomes" id="UP000282106">
    <property type="component" value="Unassembled WGS sequence"/>
</dbReference>
<keyword evidence="1" id="KW-1133">Transmembrane helix</keyword>
<reference evidence="2 3" key="1">
    <citation type="submission" date="2018-10" db="EMBL/GenBank/DDBJ databases">
        <authorList>
            <person name="Chen W.-M."/>
        </authorList>
    </citation>
    <scope>NUCLEOTIDE SEQUENCE [LARGE SCALE GENOMIC DNA]</scope>
    <source>
        <strain evidence="2 3">THS-13</strain>
    </source>
</reference>
<comment type="caution">
    <text evidence="2">The sequence shown here is derived from an EMBL/GenBank/DDBJ whole genome shotgun (WGS) entry which is preliminary data.</text>
</comment>
<dbReference type="InParanoid" id="A0A3N0VJX6"/>
<keyword evidence="1" id="KW-0472">Membrane</keyword>
<dbReference type="RefSeq" id="WP_123209915.1">
    <property type="nucleotide sequence ID" value="NZ_RJVO01000001.1"/>
</dbReference>
<keyword evidence="1" id="KW-0812">Transmembrane</keyword>
<accession>A0A3N0VJX6</accession>
<gene>
    <name evidence="2" type="ORF">ED208_00560</name>
</gene>
<evidence type="ECO:0000256" key="1">
    <source>
        <dbReference type="SAM" id="Phobius"/>
    </source>
</evidence>
<sequence length="122" mass="13305">MNRPTEPHEPPPPGTEPVLRALDHWQDEIDPVQRARLAAARRRALTVAEAQPRRAWVWLAPALATGLLLAFGIGFWPQAPLPSAPPTPAIEELAVGLPTAGEEPLQDEDLEYLLWLAADDAA</sequence>